<organism evidence="2 3">
    <name type="scientific">Dorcoceras hygrometricum</name>
    <dbReference type="NCBI Taxonomy" id="472368"/>
    <lineage>
        <taxon>Eukaryota</taxon>
        <taxon>Viridiplantae</taxon>
        <taxon>Streptophyta</taxon>
        <taxon>Embryophyta</taxon>
        <taxon>Tracheophyta</taxon>
        <taxon>Spermatophyta</taxon>
        <taxon>Magnoliopsida</taxon>
        <taxon>eudicotyledons</taxon>
        <taxon>Gunneridae</taxon>
        <taxon>Pentapetalae</taxon>
        <taxon>asterids</taxon>
        <taxon>lamiids</taxon>
        <taxon>Lamiales</taxon>
        <taxon>Gesneriaceae</taxon>
        <taxon>Didymocarpoideae</taxon>
        <taxon>Trichosporeae</taxon>
        <taxon>Loxocarpinae</taxon>
        <taxon>Dorcoceras</taxon>
    </lineage>
</organism>
<dbReference type="InterPro" id="IPR029962">
    <property type="entry name" value="TBL"/>
</dbReference>
<dbReference type="Proteomes" id="UP000250235">
    <property type="component" value="Unassembled WGS sequence"/>
</dbReference>
<evidence type="ECO:0000313" key="2">
    <source>
        <dbReference type="EMBL" id="KZV37509.1"/>
    </source>
</evidence>
<keyword evidence="3" id="KW-1185">Reference proteome</keyword>
<dbReference type="InterPro" id="IPR025846">
    <property type="entry name" value="TBL_N"/>
</dbReference>
<sequence>MWVRDESYPLYNPGSCSLIDEQFDCVGNGRPDTAYHKLKWKPKNCTLPRFSLQSSAVIFFNVICRLRYID</sequence>
<reference evidence="2 3" key="1">
    <citation type="journal article" date="2015" name="Proc. Natl. Acad. Sci. U.S.A.">
        <title>The resurrection genome of Boea hygrometrica: A blueprint for survival of dehydration.</title>
        <authorList>
            <person name="Xiao L."/>
            <person name="Yang G."/>
            <person name="Zhang L."/>
            <person name="Yang X."/>
            <person name="Zhao S."/>
            <person name="Ji Z."/>
            <person name="Zhou Q."/>
            <person name="Hu M."/>
            <person name="Wang Y."/>
            <person name="Chen M."/>
            <person name="Xu Y."/>
            <person name="Jin H."/>
            <person name="Xiao X."/>
            <person name="Hu G."/>
            <person name="Bao F."/>
            <person name="Hu Y."/>
            <person name="Wan P."/>
            <person name="Li L."/>
            <person name="Deng X."/>
            <person name="Kuang T."/>
            <person name="Xiang C."/>
            <person name="Zhu J.K."/>
            <person name="Oliver M.J."/>
            <person name="He Y."/>
        </authorList>
    </citation>
    <scope>NUCLEOTIDE SEQUENCE [LARGE SCALE GENOMIC DNA]</scope>
    <source>
        <strain evidence="3">cv. XS01</strain>
    </source>
</reference>
<dbReference type="GO" id="GO:0016413">
    <property type="term" value="F:O-acetyltransferase activity"/>
    <property type="evidence" value="ECO:0007669"/>
    <property type="project" value="InterPro"/>
</dbReference>
<name>A0A2Z7BSW6_9LAMI</name>
<gene>
    <name evidence="2" type="ORF">F511_43297</name>
</gene>
<evidence type="ECO:0000313" key="3">
    <source>
        <dbReference type="Proteomes" id="UP000250235"/>
    </source>
</evidence>
<dbReference type="Pfam" id="PF14416">
    <property type="entry name" value="PMR5N"/>
    <property type="match status" value="1"/>
</dbReference>
<accession>A0A2Z7BSW6</accession>
<dbReference type="GO" id="GO:0005794">
    <property type="term" value="C:Golgi apparatus"/>
    <property type="evidence" value="ECO:0007669"/>
    <property type="project" value="TreeGrafter"/>
</dbReference>
<protein>
    <recommendedName>
        <fullName evidence="1">Trichome birefringence-like N-terminal domain-containing protein</fullName>
    </recommendedName>
</protein>
<dbReference type="AlphaFoldDB" id="A0A2Z7BSW6"/>
<dbReference type="PANTHER" id="PTHR32285">
    <property type="entry name" value="PROTEIN TRICHOME BIREFRINGENCE-LIKE 9-RELATED"/>
    <property type="match status" value="1"/>
</dbReference>
<feature type="domain" description="Trichome birefringence-like N-terminal" evidence="1">
    <location>
        <begin position="2"/>
        <end position="45"/>
    </location>
</feature>
<dbReference type="OrthoDB" id="630188at2759"/>
<evidence type="ECO:0000259" key="1">
    <source>
        <dbReference type="Pfam" id="PF14416"/>
    </source>
</evidence>
<dbReference type="EMBL" id="KV002733">
    <property type="protein sequence ID" value="KZV37509.1"/>
    <property type="molecule type" value="Genomic_DNA"/>
</dbReference>
<dbReference type="PANTHER" id="PTHR32285:SF22">
    <property type="entry name" value="PROTEIN TRICHOME BIREFRINGENCE"/>
    <property type="match status" value="1"/>
</dbReference>
<proteinExistence type="predicted"/>